<proteinExistence type="predicted"/>
<evidence type="ECO:0000313" key="2">
    <source>
        <dbReference type="Proteomes" id="UP000688137"/>
    </source>
</evidence>
<organism evidence="1 2">
    <name type="scientific">Paramecium primaurelia</name>
    <dbReference type="NCBI Taxonomy" id="5886"/>
    <lineage>
        <taxon>Eukaryota</taxon>
        <taxon>Sar</taxon>
        <taxon>Alveolata</taxon>
        <taxon>Ciliophora</taxon>
        <taxon>Intramacronucleata</taxon>
        <taxon>Oligohymenophorea</taxon>
        <taxon>Peniculida</taxon>
        <taxon>Parameciidae</taxon>
        <taxon>Paramecium</taxon>
    </lineage>
</organism>
<dbReference type="EMBL" id="CAJJDM010000059">
    <property type="protein sequence ID" value="CAD8077582.1"/>
    <property type="molecule type" value="Genomic_DNA"/>
</dbReference>
<reference evidence="1" key="1">
    <citation type="submission" date="2021-01" db="EMBL/GenBank/DDBJ databases">
        <authorList>
            <consortium name="Genoscope - CEA"/>
            <person name="William W."/>
        </authorList>
    </citation>
    <scope>NUCLEOTIDE SEQUENCE</scope>
</reference>
<comment type="caution">
    <text evidence="1">The sequence shown here is derived from an EMBL/GenBank/DDBJ whole genome shotgun (WGS) entry which is preliminary data.</text>
</comment>
<dbReference type="Proteomes" id="UP000688137">
    <property type="component" value="Unassembled WGS sequence"/>
</dbReference>
<accession>A0A8S1MG16</accession>
<evidence type="ECO:0000313" key="1">
    <source>
        <dbReference type="EMBL" id="CAD8077582.1"/>
    </source>
</evidence>
<sequence>MFTIKSQFYQASSTGRFQFKFKPSVELGGFPSLTPCNSDKRATRIDYFAGPSDMLEKQKKHCTLKESKHHEDLSIGKRTFIQANKETDGLVSLEDIMQRKSRVPTLQKKRNLIPVHFLGDKNYPYPEIEPNFYKQDDGLIAGSNIKNRFRHPYKVSKKFHG</sequence>
<dbReference type="OMA" id="PAFYKQD"/>
<keyword evidence="2" id="KW-1185">Reference proteome</keyword>
<name>A0A8S1MG16_PARPR</name>
<gene>
    <name evidence="1" type="ORF">PPRIM_AZ9-3.1.T0580185</name>
</gene>
<protein>
    <submittedName>
        <fullName evidence="1">Uncharacterized protein</fullName>
    </submittedName>
</protein>
<dbReference type="AlphaFoldDB" id="A0A8S1MG16"/>